<name>A0A1Y2GCJ0_9FUNG</name>
<evidence type="ECO:0000259" key="3">
    <source>
        <dbReference type="Pfam" id="PF12455"/>
    </source>
</evidence>
<dbReference type="OrthoDB" id="2130750at2759"/>
<keyword evidence="1" id="KW-0175">Coiled coil</keyword>
<accession>A0A1Y2GCJ0</accession>
<keyword evidence="5" id="KW-1185">Reference proteome</keyword>
<proteinExistence type="predicted"/>
<evidence type="ECO:0000256" key="1">
    <source>
        <dbReference type="SAM" id="Coils"/>
    </source>
</evidence>
<dbReference type="InParanoid" id="A0A1Y2GCJ0"/>
<gene>
    <name evidence="4" type="ORF">BCR41DRAFT_177351</name>
</gene>
<dbReference type="Proteomes" id="UP000193648">
    <property type="component" value="Unassembled WGS sequence"/>
</dbReference>
<feature type="coiled-coil region" evidence="1">
    <location>
        <begin position="8"/>
        <end position="150"/>
    </location>
</feature>
<protein>
    <submittedName>
        <fullName evidence="4">Dynein associated protein-domain-containing protein</fullName>
    </submittedName>
</protein>
<dbReference type="PANTHER" id="PTHR23159:SF31">
    <property type="entry name" value="CENTROSOME-ASSOCIATED PROTEIN CEP250 ISOFORM X1"/>
    <property type="match status" value="1"/>
</dbReference>
<dbReference type="InterPro" id="IPR022157">
    <property type="entry name" value="Dynactin"/>
</dbReference>
<organism evidence="4 5">
    <name type="scientific">Lobosporangium transversale</name>
    <dbReference type="NCBI Taxonomy" id="64571"/>
    <lineage>
        <taxon>Eukaryota</taxon>
        <taxon>Fungi</taxon>
        <taxon>Fungi incertae sedis</taxon>
        <taxon>Mucoromycota</taxon>
        <taxon>Mortierellomycotina</taxon>
        <taxon>Mortierellomycetes</taxon>
        <taxon>Mortierellales</taxon>
        <taxon>Mortierellaceae</taxon>
        <taxon>Lobosporangium</taxon>
    </lineage>
</organism>
<feature type="domain" description="Dynein associated protein" evidence="3">
    <location>
        <begin position="140"/>
        <end position="422"/>
    </location>
</feature>
<feature type="region of interest" description="Disordered" evidence="2">
    <location>
        <begin position="641"/>
        <end position="687"/>
    </location>
</feature>
<reference evidence="4 5" key="1">
    <citation type="submission" date="2016-07" db="EMBL/GenBank/DDBJ databases">
        <title>Pervasive Adenine N6-methylation of Active Genes in Fungi.</title>
        <authorList>
            <consortium name="DOE Joint Genome Institute"/>
            <person name="Mondo S.J."/>
            <person name="Dannebaum R.O."/>
            <person name="Kuo R.C."/>
            <person name="Labutti K."/>
            <person name="Haridas S."/>
            <person name="Kuo A."/>
            <person name="Salamov A."/>
            <person name="Ahrendt S.R."/>
            <person name="Lipzen A."/>
            <person name="Sullivan W."/>
            <person name="Andreopoulos W.B."/>
            <person name="Clum A."/>
            <person name="Lindquist E."/>
            <person name="Daum C."/>
            <person name="Ramamoorthy G.K."/>
            <person name="Gryganskyi A."/>
            <person name="Culley D."/>
            <person name="Magnuson J.K."/>
            <person name="James T.Y."/>
            <person name="O'Malley M.A."/>
            <person name="Stajich J.E."/>
            <person name="Spatafora J.W."/>
            <person name="Visel A."/>
            <person name="Grigoriev I.V."/>
        </authorList>
    </citation>
    <scope>NUCLEOTIDE SEQUENCE [LARGE SCALE GENOMIC DNA]</scope>
    <source>
        <strain evidence="4 5">NRRL 3116</strain>
    </source>
</reference>
<dbReference type="STRING" id="64571.A0A1Y2GCJ0"/>
<comment type="caution">
    <text evidence="4">The sequence shown here is derived from an EMBL/GenBank/DDBJ whole genome shotgun (WGS) entry which is preliminary data.</text>
</comment>
<evidence type="ECO:0000313" key="4">
    <source>
        <dbReference type="EMBL" id="ORZ05753.1"/>
    </source>
</evidence>
<dbReference type="AlphaFoldDB" id="A0A1Y2GCJ0"/>
<dbReference type="PANTHER" id="PTHR23159">
    <property type="entry name" value="CENTROSOMAL PROTEIN 2"/>
    <property type="match status" value="1"/>
</dbReference>
<dbReference type="RefSeq" id="XP_021877240.1">
    <property type="nucleotide sequence ID" value="XM_022019743.1"/>
</dbReference>
<sequence length="927" mass="104720">MTRKLKNLEKEASLVQEVQIQNEKLRESLDLAESQIEELKQRLDDAIGAEDMIEQLSEKNITLGEKIEEMQSAIDDLEALKELNDELEENHSETEKQLQAEINMKDTQLREHQKKIENLEENLGDYENTILQFRELVAHLQSDLEQLRQKEETKAGGLGSQSQAMLSLNLQLQSTAMKAQAKAIDLELRKLDALQANDNLMLVQPYLPDGFFKTENDSIQCLLLFKRLSFKSELMSKHLEQQYSLSDKITQGEVLPELASVCEVRQKLTWLGDMARRFVSYIEGCSVEVFAKMGQVYHDLVGTERRLNAWVEQLRKEELRESDCIVDLQRAIAQMDHLAETYLAETRLDIVERYHGAAHALDLNFDRIFVNLTAVGSMFKSSEDGIRLVDTDDIQYQLLQTLSHLSSQAKSGKTLTKKILRKFDELASQDSIVKPEGFTHYKNACSTSFKLGDFSYEVRIRVAQYVQARREGTSTDSIHQTIYHVTDAQLGISETSMWEGCRKLLNGLLQDVTALAESIQDPEIAVKVAKSEKVWVKRAKEMKDVVVVNVDAEQKVQSLQEQMLKLVKESKLKDKDMQESNLKIELLEKQVETLKKQAEQIQILDRDVDKARKQERDYDEAISALQADMAALEEQNAQLKRQVKKSEGRNLVPPIRRTPHHSTHGSTGSLIDPDAAGSATLDNAEGGSGRDLMIQIESLRSALRFLRSENASLRTRAAMQDLGLTMNMSVLICPLNRRPESGGLPLLQSISDNPETQKRLLSAENELKAVALETKRLLKDAREICASPKVVDLTKHTAFKGQQKPAIITTETTSGTDGVGVGRRSWQAQQTRPEWQYHTQQAALHTIQQRSDELKERLAKVSRVHPAPVKLKKLSLADAPIARVRLPLSVSGLVGAPENTQTGTRSDLAVFLRSSSEFEAMHQLFVR</sequence>
<dbReference type="EMBL" id="MCFF01000049">
    <property type="protein sequence ID" value="ORZ05753.1"/>
    <property type="molecule type" value="Genomic_DNA"/>
</dbReference>
<dbReference type="Pfam" id="PF12455">
    <property type="entry name" value="Dynactin"/>
    <property type="match status" value="1"/>
</dbReference>
<evidence type="ECO:0000256" key="2">
    <source>
        <dbReference type="SAM" id="MobiDB-lite"/>
    </source>
</evidence>
<dbReference type="GeneID" id="33561588"/>
<evidence type="ECO:0000313" key="5">
    <source>
        <dbReference type="Proteomes" id="UP000193648"/>
    </source>
</evidence>